<dbReference type="OrthoDB" id="4462574at2"/>
<sequence>MTAAFLLSQLGVHAAAAFGERIAALDLTPPQTGLIRLVAAEPGLPQQAIAARLGMPASRLVALVDGLDERGIVERRRNPEDRRLHALHLTEAGGELLARIAAVGREHDEAITAALDPGERKVLRDLLERIAEQQGLTPGVHPGYRRL</sequence>
<dbReference type="PANTHER" id="PTHR33164:SF89">
    <property type="entry name" value="MARR FAMILY REGULATORY PROTEIN"/>
    <property type="match status" value="1"/>
</dbReference>
<organism evidence="2 3">
    <name type="scientific">Pseudonocardia oroxyli</name>
    <dbReference type="NCBI Taxonomy" id="366584"/>
    <lineage>
        <taxon>Bacteria</taxon>
        <taxon>Bacillati</taxon>
        <taxon>Actinomycetota</taxon>
        <taxon>Actinomycetes</taxon>
        <taxon>Pseudonocardiales</taxon>
        <taxon>Pseudonocardiaceae</taxon>
        <taxon>Pseudonocardia</taxon>
    </lineage>
</organism>
<dbReference type="EMBL" id="FNBE01000007">
    <property type="protein sequence ID" value="SDF87980.1"/>
    <property type="molecule type" value="Genomic_DNA"/>
</dbReference>
<dbReference type="SMART" id="SM00347">
    <property type="entry name" value="HTH_MARR"/>
    <property type="match status" value="1"/>
</dbReference>
<dbReference type="InterPro" id="IPR000835">
    <property type="entry name" value="HTH_MarR-typ"/>
</dbReference>
<dbReference type="RefSeq" id="WP_093083324.1">
    <property type="nucleotide sequence ID" value="NZ_FNBE01000007.1"/>
</dbReference>
<dbReference type="Pfam" id="PF12802">
    <property type="entry name" value="MarR_2"/>
    <property type="match status" value="1"/>
</dbReference>
<dbReference type="InterPro" id="IPR036390">
    <property type="entry name" value="WH_DNA-bd_sf"/>
</dbReference>
<dbReference type="Gene3D" id="1.10.10.10">
    <property type="entry name" value="Winged helix-like DNA-binding domain superfamily/Winged helix DNA-binding domain"/>
    <property type="match status" value="1"/>
</dbReference>
<name>A0A1G7PRE1_PSEOR</name>
<dbReference type="PRINTS" id="PR00598">
    <property type="entry name" value="HTHMARR"/>
</dbReference>
<dbReference type="GO" id="GO:0003677">
    <property type="term" value="F:DNA binding"/>
    <property type="evidence" value="ECO:0007669"/>
    <property type="project" value="UniProtKB-KW"/>
</dbReference>
<dbReference type="PROSITE" id="PS50995">
    <property type="entry name" value="HTH_MARR_2"/>
    <property type="match status" value="1"/>
</dbReference>
<evidence type="ECO:0000313" key="2">
    <source>
        <dbReference type="EMBL" id="SDF87980.1"/>
    </source>
</evidence>
<dbReference type="PANTHER" id="PTHR33164">
    <property type="entry name" value="TRANSCRIPTIONAL REGULATOR, MARR FAMILY"/>
    <property type="match status" value="1"/>
</dbReference>
<evidence type="ECO:0000259" key="1">
    <source>
        <dbReference type="PROSITE" id="PS50995"/>
    </source>
</evidence>
<accession>A0A1G7PRE1</accession>
<dbReference type="STRING" id="366584.SAMN05216377_107188"/>
<dbReference type="InterPro" id="IPR039422">
    <property type="entry name" value="MarR/SlyA-like"/>
</dbReference>
<protein>
    <submittedName>
        <fullName evidence="2">DNA-binding transcriptional regulator, MarR family</fullName>
    </submittedName>
</protein>
<dbReference type="GO" id="GO:0006950">
    <property type="term" value="P:response to stress"/>
    <property type="evidence" value="ECO:0007669"/>
    <property type="project" value="TreeGrafter"/>
</dbReference>
<dbReference type="AlphaFoldDB" id="A0A1G7PRE1"/>
<feature type="domain" description="HTH marR-type" evidence="1">
    <location>
        <begin position="1"/>
        <end position="132"/>
    </location>
</feature>
<gene>
    <name evidence="2" type="ORF">SAMN05216377_107188</name>
</gene>
<dbReference type="InterPro" id="IPR036388">
    <property type="entry name" value="WH-like_DNA-bd_sf"/>
</dbReference>
<dbReference type="SUPFAM" id="SSF46785">
    <property type="entry name" value="Winged helix' DNA-binding domain"/>
    <property type="match status" value="1"/>
</dbReference>
<keyword evidence="2" id="KW-0238">DNA-binding</keyword>
<evidence type="ECO:0000313" key="3">
    <source>
        <dbReference type="Proteomes" id="UP000198967"/>
    </source>
</evidence>
<keyword evidence="3" id="KW-1185">Reference proteome</keyword>
<reference evidence="2 3" key="1">
    <citation type="submission" date="2016-10" db="EMBL/GenBank/DDBJ databases">
        <authorList>
            <person name="de Groot N.N."/>
        </authorList>
    </citation>
    <scope>NUCLEOTIDE SEQUENCE [LARGE SCALE GENOMIC DNA]</scope>
    <source>
        <strain evidence="2 3">CGMCC 4.3143</strain>
    </source>
</reference>
<proteinExistence type="predicted"/>
<dbReference type="Proteomes" id="UP000198967">
    <property type="component" value="Unassembled WGS sequence"/>
</dbReference>
<dbReference type="GO" id="GO:0003700">
    <property type="term" value="F:DNA-binding transcription factor activity"/>
    <property type="evidence" value="ECO:0007669"/>
    <property type="project" value="InterPro"/>
</dbReference>